<proteinExistence type="predicted"/>
<evidence type="ECO:0000259" key="1">
    <source>
        <dbReference type="Pfam" id="PF14062"/>
    </source>
</evidence>
<dbReference type="STRING" id="469371.Tbis_1923"/>
<name>D6Y1M9_THEBD</name>
<keyword evidence="3" id="KW-1185">Reference proteome</keyword>
<gene>
    <name evidence="2" type="ordered locus">Tbis_1923</name>
</gene>
<evidence type="ECO:0000313" key="3">
    <source>
        <dbReference type="Proteomes" id="UP000006640"/>
    </source>
</evidence>
<dbReference type="HOGENOM" id="CLU_092809_0_0_11"/>
<dbReference type="RefSeq" id="WP_013132168.1">
    <property type="nucleotide sequence ID" value="NC_014165.1"/>
</dbReference>
<dbReference type="Pfam" id="PF14062">
    <property type="entry name" value="DUF4253"/>
    <property type="match status" value="1"/>
</dbReference>
<sequence>MSVHERRRLPPGLEQLFADGGAGRELTVDLPPGSLVWPDPKYDRMRTHHRPSFWLSDDPVPPGFWARLRREHPRSGLWPVLLEDGVQPWSAGQIAPDSVAQIDLFTAEGFMAEVWRDLIVSRDVVDLSPFGKECPGLAPPGRLMADPDTVADWYADIVVQRVTPLGLVAVDRSADAPVALGWQGAVHHNEWNVPLAAVLRSWEERFGVRVVGMGFDTLELSVAAPPMTLEHALHVAAEHWTFCPDSILQAGGSLAEYAAQIVGRNAWSFWWD</sequence>
<dbReference type="KEGG" id="tbi:Tbis_1923"/>
<feature type="domain" description="DUF4253" evidence="1">
    <location>
        <begin position="165"/>
        <end position="272"/>
    </location>
</feature>
<dbReference type="eggNOG" id="ENOG5032XD0">
    <property type="taxonomic scope" value="Bacteria"/>
</dbReference>
<accession>D6Y1M9</accession>
<dbReference type="EMBL" id="CP001874">
    <property type="protein sequence ID" value="ADG88635.1"/>
    <property type="molecule type" value="Genomic_DNA"/>
</dbReference>
<reference evidence="2 3" key="1">
    <citation type="submission" date="2010-01" db="EMBL/GenBank/DDBJ databases">
        <title>The complete genome of Thermobispora bispora DSM 43833.</title>
        <authorList>
            <consortium name="US DOE Joint Genome Institute (JGI-PGF)"/>
            <person name="Lucas S."/>
            <person name="Copeland A."/>
            <person name="Lapidus A."/>
            <person name="Glavina del Rio T."/>
            <person name="Dalin E."/>
            <person name="Tice H."/>
            <person name="Bruce D."/>
            <person name="Goodwin L."/>
            <person name="Pitluck S."/>
            <person name="Kyrpides N."/>
            <person name="Mavromatis K."/>
            <person name="Ivanova N."/>
            <person name="Mikhailova N."/>
            <person name="Chertkov O."/>
            <person name="Brettin T."/>
            <person name="Detter J.C."/>
            <person name="Han C."/>
            <person name="Larimer F."/>
            <person name="Land M."/>
            <person name="Hauser L."/>
            <person name="Markowitz V."/>
            <person name="Cheng J.-F."/>
            <person name="Hugenholtz P."/>
            <person name="Woyke T."/>
            <person name="Wu D."/>
            <person name="Jando M."/>
            <person name="Schneider S."/>
            <person name="Klenk H.-P."/>
            <person name="Eisen J.A."/>
        </authorList>
    </citation>
    <scope>NUCLEOTIDE SEQUENCE [LARGE SCALE GENOMIC DNA]</scope>
    <source>
        <strain evidence="3">ATCC 19993 / DSM 43833 / CBS 139.67 / JCM 10125 / KCTC 9307 / NBRC 14880 / R51</strain>
    </source>
</reference>
<dbReference type="AlphaFoldDB" id="D6Y1M9"/>
<dbReference type="OrthoDB" id="7839592at2"/>
<dbReference type="InterPro" id="IPR025349">
    <property type="entry name" value="DUF4253"/>
</dbReference>
<organism evidence="2 3">
    <name type="scientific">Thermobispora bispora (strain ATCC 19993 / DSM 43833 / CBS 139.67 / JCM 10125 / KCTC 9307 / NBRC 14880 / R51)</name>
    <dbReference type="NCBI Taxonomy" id="469371"/>
    <lineage>
        <taxon>Bacteria</taxon>
        <taxon>Bacillati</taxon>
        <taxon>Actinomycetota</taxon>
        <taxon>Actinomycetes</taxon>
        <taxon>Streptosporangiales</taxon>
        <taxon>Streptosporangiaceae</taxon>
        <taxon>Thermobispora</taxon>
    </lineage>
</organism>
<protein>
    <recommendedName>
        <fullName evidence="1">DUF4253 domain-containing protein</fullName>
    </recommendedName>
</protein>
<evidence type="ECO:0000313" key="2">
    <source>
        <dbReference type="EMBL" id="ADG88635.1"/>
    </source>
</evidence>
<dbReference type="Proteomes" id="UP000006640">
    <property type="component" value="Chromosome"/>
</dbReference>